<comment type="caution">
    <text evidence="4">The sequence shown here is derived from an EMBL/GenBank/DDBJ whole genome shotgun (WGS) entry which is preliminary data.</text>
</comment>
<dbReference type="Pfam" id="PF13527">
    <property type="entry name" value="Acetyltransf_9"/>
    <property type="match status" value="1"/>
</dbReference>
<gene>
    <name evidence="4" type="ORF">UQ64_16995</name>
</gene>
<dbReference type="PANTHER" id="PTHR43420">
    <property type="entry name" value="ACETYLTRANSFERASE"/>
    <property type="match status" value="1"/>
</dbReference>
<proteinExistence type="predicted"/>
<name>A0A0W1AXU4_9BACL</name>
<organism evidence="4 5">
    <name type="scientific">Paenibacillus etheri</name>
    <dbReference type="NCBI Taxonomy" id="1306852"/>
    <lineage>
        <taxon>Bacteria</taxon>
        <taxon>Bacillati</taxon>
        <taxon>Bacillota</taxon>
        <taxon>Bacilli</taxon>
        <taxon>Bacillales</taxon>
        <taxon>Paenibacillaceae</taxon>
        <taxon>Paenibacillus</taxon>
    </lineage>
</organism>
<keyword evidence="2" id="KW-0012">Acyltransferase</keyword>
<dbReference type="Proteomes" id="UP000054709">
    <property type="component" value="Unassembled WGS sequence"/>
</dbReference>
<evidence type="ECO:0000313" key="4">
    <source>
        <dbReference type="EMBL" id="KTD86156.1"/>
    </source>
</evidence>
<dbReference type="InterPro" id="IPR050680">
    <property type="entry name" value="YpeA/RimI_acetyltransf"/>
</dbReference>
<dbReference type="PANTHER" id="PTHR43420:SF31">
    <property type="entry name" value="ACETYLTRANSFERASE"/>
    <property type="match status" value="1"/>
</dbReference>
<dbReference type="InterPro" id="IPR000182">
    <property type="entry name" value="GNAT_dom"/>
</dbReference>
<dbReference type="AlphaFoldDB" id="A0A0W1AXU4"/>
<dbReference type="GO" id="GO:0016747">
    <property type="term" value="F:acyltransferase activity, transferring groups other than amino-acyl groups"/>
    <property type="evidence" value="ECO:0007669"/>
    <property type="project" value="InterPro"/>
</dbReference>
<dbReference type="Gene3D" id="3.40.630.30">
    <property type="match status" value="1"/>
</dbReference>
<keyword evidence="5" id="KW-1185">Reference proteome</keyword>
<reference evidence="4 5" key="1">
    <citation type="journal article" date="2015" name="Int. Biodeterior. Biodegradation">
        <title>Physiological and genetic screening methods for the isolation of methyl tert-butyl ether-degrading bacteria for bioremediation purposes.</title>
        <authorList>
            <person name="Guisado I.M."/>
            <person name="Purswani J."/>
            <person name="Gonzalez Lopez J."/>
            <person name="Pozo C."/>
        </authorList>
    </citation>
    <scope>NUCLEOTIDE SEQUENCE [LARGE SCALE GENOMIC DNA]</scope>
    <source>
        <strain evidence="4 5">SH7</strain>
    </source>
</reference>
<sequence>MSDYQLISDYKHLPKYRESFNTLAKMIFGIDFTPWIEQGGWNDKYICYSYIDEDHVIANASINKMNIVLNQKEYNAIQIGTVMTHPDYRMQGLSRRLIDHIITKYEHECDFIYLFANDSALDFYPKFGFERMQESSFSLNASHLRTQTSKTYSVRPLSMNNSVDFTMIKKFAEERLPVSSILSVVNNEHQLLFYFILPFRDSFYYIEEADVVIIFKHEDHQLHIFDIISATSMDIDAILNSIISPETEAIHFYFTPDFAIDHMEAELVPQSEDTLFMRPLLKELPKHFVFPITSHA</sequence>
<dbReference type="CDD" id="cd04301">
    <property type="entry name" value="NAT_SF"/>
    <property type="match status" value="1"/>
</dbReference>
<dbReference type="EMBL" id="LCZJ02000023">
    <property type="protein sequence ID" value="KTD86156.1"/>
    <property type="molecule type" value="Genomic_DNA"/>
</dbReference>
<evidence type="ECO:0000313" key="5">
    <source>
        <dbReference type="Proteomes" id="UP000054709"/>
    </source>
</evidence>
<dbReference type="InterPro" id="IPR016181">
    <property type="entry name" value="Acyl_CoA_acyltransferase"/>
</dbReference>
<accession>A0A0W1AXU4</accession>
<evidence type="ECO:0000259" key="3">
    <source>
        <dbReference type="PROSITE" id="PS51186"/>
    </source>
</evidence>
<dbReference type="OrthoDB" id="9804948at2"/>
<dbReference type="PROSITE" id="PS51186">
    <property type="entry name" value="GNAT"/>
    <property type="match status" value="1"/>
</dbReference>
<evidence type="ECO:0000256" key="2">
    <source>
        <dbReference type="ARBA" id="ARBA00023315"/>
    </source>
</evidence>
<protein>
    <submittedName>
        <fullName evidence="4">GNAT family acetyltransferase</fullName>
    </submittedName>
</protein>
<feature type="domain" description="N-acetyltransferase" evidence="3">
    <location>
        <begin position="5"/>
        <end position="158"/>
    </location>
</feature>
<dbReference type="SUPFAM" id="SSF55729">
    <property type="entry name" value="Acyl-CoA N-acyltransferases (Nat)"/>
    <property type="match status" value="1"/>
</dbReference>
<keyword evidence="1" id="KW-0808">Transferase</keyword>
<evidence type="ECO:0000256" key="1">
    <source>
        <dbReference type="ARBA" id="ARBA00022679"/>
    </source>
</evidence>
<dbReference type="RefSeq" id="WP_060624060.1">
    <property type="nucleotide sequence ID" value="NZ_LCZJ02000023.1"/>
</dbReference>